<accession>A0A1H0W693</accession>
<feature type="transmembrane region" description="Helical" evidence="1">
    <location>
        <begin position="237"/>
        <end position="261"/>
    </location>
</feature>
<protein>
    <submittedName>
        <fullName evidence="2">Predicted arabinose efflux permease, MFS family</fullName>
    </submittedName>
</protein>
<feature type="transmembrane region" description="Helical" evidence="1">
    <location>
        <begin position="294"/>
        <end position="314"/>
    </location>
</feature>
<keyword evidence="1" id="KW-0812">Transmembrane</keyword>
<gene>
    <name evidence="2" type="ORF">SAMN04489708_13311</name>
</gene>
<dbReference type="OrthoDB" id="5995417at2"/>
<sequence length="385" mass="38500">MTCIQQEIRPVALLSALGVGSLALLTLGLQPILLGELLEAGRLGLDGLGAVAMAEIIALALGVLLGDQVLPLRFLPLATAGAALTAAALDWGTLHASGVLGFALVRGAAGLAEGILVWGTTAVIVRSAQPDRIAGAFFVTQTVAQALAGLLLAHVVIPAHGWQGAFTLLAALLAVPAVLAPALPRSLQPLPAADNGGFAWTPARAMPLLAAFLQLSTLGALWAYVEPLGRDAGLSATAVQTLIAACLGIQVVGGSCGSALVRSVGATAVLLPASVLLGAVALSVPATAGGGTTAFVLLCGLFAFLWLFITPFQMRLALDADPSGRVASLVPAAQLLGIACGPLAASFFVEGEQARTVPLVSAAFGAAAVLVLALGSAARRRALAR</sequence>
<feature type="transmembrane region" description="Helical" evidence="1">
    <location>
        <begin position="359"/>
        <end position="378"/>
    </location>
</feature>
<organism evidence="2 3">
    <name type="scientific">Paracidovorax cattleyae</name>
    <dbReference type="NCBI Taxonomy" id="80868"/>
    <lineage>
        <taxon>Bacteria</taxon>
        <taxon>Pseudomonadati</taxon>
        <taxon>Pseudomonadota</taxon>
        <taxon>Betaproteobacteria</taxon>
        <taxon>Burkholderiales</taxon>
        <taxon>Comamonadaceae</taxon>
        <taxon>Paracidovorax</taxon>
    </lineage>
</organism>
<feature type="transmembrane region" description="Helical" evidence="1">
    <location>
        <begin position="205"/>
        <end position="225"/>
    </location>
</feature>
<name>A0A1H0W693_9BURK</name>
<evidence type="ECO:0000256" key="1">
    <source>
        <dbReference type="SAM" id="Phobius"/>
    </source>
</evidence>
<keyword evidence="1" id="KW-0472">Membrane</keyword>
<keyword evidence="3" id="KW-1185">Reference proteome</keyword>
<feature type="transmembrane region" description="Helical" evidence="1">
    <location>
        <begin position="163"/>
        <end position="184"/>
    </location>
</feature>
<dbReference type="SUPFAM" id="SSF103473">
    <property type="entry name" value="MFS general substrate transporter"/>
    <property type="match status" value="1"/>
</dbReference>
<feature type="transmembrane region" description="Helical" evidence="1">
    <location>
        <begin position="12"/>
        <end position="33"/>
    </location>
</feature>
<dbReference type="EMBL" id="FNJL01000033">
    <property type="protein sequence ID" value="SDP86118.1"/>
    <property type="molecule type" value="Genomic_DNA"/>
</dbReference>
<dbReference type="InterPro" id="IPR036259">
    <property type="entry name" value="MFS_trans_sf"/>
</dbReference>
<feature type="transmembrane region" description="Helical" evidence="1">
    <location>
        <begin position="268"/>
        <end position="288"/>
    </location>
</feature>
<evidence type="ECO:0000313" key="2">
    <source>
        <dbReference type="EMBL" id="SDP86118.1"/>
    </source>
</evidence>
<feature type="transmembrane region" description="Helical" evidence="1">
    <location>
        <begin position="326"/>
        <end position="347"/>
    </location>
</feature>
<proteinExistence type="predicted"/>
<evidence type="ECO:0000313" key="3">
    <source>
        <dbReference type="Proteomes" id="UP000199317"/>
    </source>
</evidence>
<feature type="transmembrane region" description="Helical" evidence="1">
    <location>
        <begin position="72"/>
        <end position="91"/>
    </location>
</feature>
<dbReference type="AlphaFoldDB" id="A0A1H0W693"/>
<feature type="transmembrane region" description="Helical" evidence="1">
    <location>
        <begin position="137"/>
        <end position="157"/>
    </location>
</feature>
<dbReference type="RefSeq" id="WP_092838564.1">
    <property type="nucleotide sequence ID" value="NZ_FNJL01000033.1"/>
</dbReference>
<feature type="transmembrane region" description="Helical" evidence="1">
    <location>
        <begin position="45"/>
        <end position="65"/>
    </location>
</feature>
<dbReference type="Gene3D" id="1.20.1250.20">
    <property type="entry name" value="MFS general substrate transporter like domains"/>
    <property type="match status" value="1"/>
</dbReference>
<dbReference type="Proteomes" id="UP000199317">
    <property type="component" value="Unassembled WGS sequence"/>
</dbReference>
<reference evidence="3" key="1">
    <citation type="submission" date="2016-10" db="EMBL/GenBank/DDBJ databases">
        <authorList>
            <person name="Varghese N."/>
            <person name="Submissions S."/>
        </authorList>
    </citation>
    <scope>NUCLEOTIDE SEQUENCE [LARGE SCALE GENOMIC DNA]</scope>
    <source>
        <strain evidence="3">DSM 17101</strain>
    </source>
</reference>
<keyword evidence="1" id="KW-1133">Transmembrane helix</keyword>